<organism evidence="1 2">
    <name type="scientific">Streptococcus pasteurianus</name>
    <dbReference type="NCBI Taxonomy" id="197614"/>
    <lineage>
        <taxon>Bacteria</taxon>
        <taxon>Bacillati</taxon>
        <taxon>Bacillota</taxon>
        <taxon>Bacilli</taxon>
        <taxon>Lactobacillales</taxon>
        <taxon>Streptococcaceae</taxon>
        <taxon>Streptococcus</taxon>
    </lineage>
</organism>
<keyword evidence="1" id="KW-0547">Nucleotide-binding</keyword>
<feature type="non-terminal residue" evidence="1">
    <location>
        <position position="1"/>
    </location>
</feature>
<keyword evidence="1" id="KW-0067">ATP-binding</keyword>
<proteinExistence type="predicted"/>
<reference evidence="1" key="1">
    <citation type="submission" date="2023-05" db="EMBL/GenBank/DDBJ databases">
        <title>Cataloging the Phylogenetic Diversity of Human Bladder Bacteria.</title>
        <authorList>
            <person name="Du J."/>
        </authorList>
    </citation>
    <scope>NUCLEOTIDE SEQUENCE</scope>
    <source>
        <strain evidence="1">UMB0765</strain>
    </source>
</reference>
<protein>
    <submittedName>
        <fullName evidence="1">ATP-binding protein</fullName>
    </submittedName>
</protein>
<evidence type="ECO:0000313" key="2">
    <source>
        <dbReference type="Proteomes" id="UP001237917"/>
    </source>
</evidence>
<comment type="caution">
    <text evidence="1">The sequence shown here is derived from an EMBL/GenBank/DDBJ whole genome shotgun (WGS) entry which is preliminary data.</text>
</comment>
<dbReference type="Proteomes" id="UP001237917">
    <property type="component" value="Unassembled WGS sequence"/>
</dbReference>
<gene>
    <name evidence="1" type="ORF">QP487_12910</name>
</gene>
<evidence type="ECO:0000313" key="1">
    <source>
        <dbReference type="EMBL" id="MDK7294311.1"/>
    </source>
</evidence>
<dbReference type="EMBL" id="JASOPU010000399">
    <property type="protein sequence ID" value="MDK7294311.1"/>
    <property type="molecule type" value="Genomic_DNA"/>
</dbReference>
<dbReference type="GO" id="GO:0005524">
    <property type="term" value="F:ATP binding"/>
    <property type="evidence" value="ECO:0007669"/>
    <property type="project" value="UniProtKB-KW"/>
</dbReference>
<accession>A0AAW6YTA8</accession>
<sequence>LDEFNRPIAMVQSELMNLVLQRHLMGIQLPDNVLIITAENPSSDTEGFEGNAYATSARDLAINDRTMRIRMGANLDHWIESFAD</sequence>
<feature type="non-terminal residue" evidence="1">
    <location>
        <position position="84"/>
    </location>
</feature>
<dbReference type="AlphaFoldDB" id="A0AAW6YTA8"/>
<name>A0AAW6YTA8_9STRE</name>